<sequence>MNKKSYDDRVYFINGNDRCLVKARKHKDIDDKKYI</sequence>
<evidence type="ECO:0000313" key="2">
    <source>
        <dbReference type="Proteomes" id="UP000255124"/>
    </source>
</evidence>
<protein>
    <submittedName>
        <fullName evidence="1">Uncharacterized protein</fullName>
    </submittedName>
</protein>
<name>A0A380WTZ4_9FIRM</name>
<reference evidence="1 2" key="1">
    <citation type="submission" date="2018-06" db="EMBL/GenBank/DDBJ databases">
        <authorList>
            <consortium name="Pathogen Informatics"/>
            <person name="Doyle S."/>
        </authorList>
    </citation>
    <scope>NUCLEOTIDE SEQUENCE [LARGE SCALE GENOMIC DNA]</scope>
    <source>
        <strain evidence="1 2">NCTC9810</strain>
    </source>
</reference>
<organism evidence="1 2">
    <name type="scientific">Anaerococcus octavius</name>
    <dbReference type="NCBI Taxonomy" id="54007"/>
    <lineage>
        <taxon>Bacteria</taxon>
        <taxon>Bacillati</taxon>
        <taxon>Bacillota</taxon>
        <taxon>Tissierellia</taxon>
        <taxon>Tissierellales</taxon>
        <taxon>Peptoniphilaceae</taxon>
        <taxon>Anaerococcus</taxon>
    </lineage>
</organism>
<dbReference type="EMBL" id="UFTA01000002">
    <property type="protein sequence ID" value="SUU92521.1"/>
    <property type="molecule type" value="Genomic_DNA"/>
</dbReference>
<dbReference type="AlphaFoldDB" id="A0A380WTZ4"/>
<proteinExistence type="predicted"/>
<evidence type="ECO:0000313" key="1">
    <source>
        <dbReference type="EMBL" id="SUU92521.1"/>
    </source>
</evidence>
<dbReference type="Proteomes" id="UP000255124">
    <property type="component" value="Unassembled WGS sequence"/>
</dbReference>
<gene>
    <name evidence="1" type="ORF">NCTC9810_00855</name>
</gene>
<accession>A0A380WTZ4</accession>